<reference evidence="2" key="1">
    <citation type="submission" date="2020-04" db="EMBL/GenBank/DDBJ databases">
        <title>Genome Assembly and Annotation of Botryosphaeria dothidea sdau 11-99, a Latent Pathogen of Apple Fruit Ring Rot in China.</title>
        <authorList>
            <person name="Yu C."/>
            <person name="Diao Y."/>
            <person name="Lu Q."/>
            <person name="Zhao J."/>
            <person name="Cui S."/>
            <person name="Peng C."/>
            <person name="He B."/>
            <person name="Liu H."/>
        </authorList>
    </citation>
    <scope>NUCLEOTIDE SEQUENCE [LARGE SCALE GENOMIC DNA]</scope>
    <source>
        <strain evidence="2">Sdau11-99</strain>
    </source>
</reference>
<dbReference type="Proteomes" id="UP000572817">
    <property type="component" value="Unassembled WGS sequence"/>
</dbReference>
<feature type="compositionally biased region" description="Basic and acidic residues" evidence="1">
    <location>
        <begin position="85"/>
        <end position="102"/>
    </location>
</feature>
<dbReference type="AlphaFoldDB" id="A0A8H4IZY5"/>
<comment type="caution">
    <text evidence="2">The sequence shown here is derived from an EMBL/GenBank/DDBJ whole genome shotgun (WGS) entry which is preliminary data.</text>
</comment>
<evidence type="ECO:0000313" key="3">
    <source>
        <dbReference type="Proteomes" id="UP000572817"/>
    </source>
</evidence>
<feature type="compositionally biased region" description="Low complexity" evidence="1">
    <location>
        <begin position="109"/>
        <end position="125"/>
    </location>
</feature>
<evidence type="ECO:0000313" key="2">
    <source>
        <dbReference type="EMBL" id="KAF4308148.1"/>
    </source>
</evidence>
<feature type="region of interest" description="Disordered" evidence="1">
    <location>
        <begin position="1"/>
        <end position="22"/>
    </location>
</feature>
<dbReference type="OrthoDB" id="10469286at2759"/>
<accession>A0A8H4IZY5</accession>
<sequence>MAKEQAVPGVPRMSPSTGGSMVATADAPIISAAKEDGTKVSKPEQLMKLQLQIPDNEYITRESTPPNRVDTRLSGHVASPSTPDLDTRSPERRKLDELHEGVKIIYKQPSPRKSAKRLSSLLRLS</sequence>
<evidence type="ECO:0000256" key="1">
    <source>
        <dbReference type="SAM" id="MobiDB-lite"/>
    </source>
</evidence>
<name>A0A8H4IZY5_9PEZI</name>
<protein>
    <submittedName>
        <fullName evidence="2">Uncharacterized protein</fullName>
    </submittedName>
</protein>
<organism evidence="2 3">
    <name type="scientific">Botryosphaeria dothidea</name>
    <dbReference type="NCBI Taxonomy" id="55169"/>
    <lineage>
        <taxon>Eukaryota</taxon>
        <taxon>Fungi</taxon>
        <taxon>Dikarya</taxon>
        <taxon>Ascomycota</taxon>
        <taxon>Pezizomycotina</taxon>
        <taxon>Dothideomycetes</taxon>
        <taxon>Dothideomycetes incertae sedis</taxon>
        <taxon>Botryosphaeriales</taxon>
        <taxon>Botryosphaeriaceae</taxon>
        <taxon>Botryosphaeria</taxon>
    </lineage>
</organism>
<keyword evidence="3" id="KW-1185">Reference proteome</keyword>
<gene>
    <name evidence="2" type="ORF">GTA08_BOTSDO04779</name>
</gene>
<dbReference type="EMBL" id="WWBZ02000022">
    <property type="protein sequence ID" value="KAF4308148.1"/>
    <property type="molecule type" value="Genomic_DNA"/>
</dbReference>
<proteinExistence type="predicted"/>
<feature type="region of interest" description="Disordered" evidence="1">
    <location>
        <begin position="57"/>
        <end position="125"/>
    </location>
</feature>